<sequence length="185" mass="19060">MSTLRPSLVSGILGALVCASLSACSGQLSSTTPRPPRLGHHAVVGGGAGLHVVLSPGLAAPSQGCEKMWDPTEAPRELGIEMNFDGDTKLIGVSTMNPVMKTTSGAHAGMTFDEVAKIYGNGFSYVTKPLGEQGATLKVGRISNGGREILFGHRADSGKDTDATPDGDVSWVMVQEQSTGIFGGC</sequence>
<name>A0A1R4KBE5_9ACTN</name>
<feature type="chain" id="PRO_5038902652" description="Lipoprotein" evidence="1">
    <location>
        <begin position="26"/>
        <end position="185"/>
    </location>
</feature>
<gene>
    <name evidence="2" type="ORF">FM114_12665</name>
</gene>
<dbReference type="EMBL" id="FUKQ01000047">
    <property type="protein sequence ID" value="SJN41333.1"/>
    <property type="molecule type" value="Genomic_DNA"/>
</dbReference>
<reference evidence="2 3" key="1">
    <citation type="submission" date="2017-02" db="EMBL/GenBank/DDBJ databases">
        <authorList>
            <person name="Peterson S.W."/>
        </authorList>
    </citation>
    <scope>NUCLEOTIDE SEQUENCE [LARGE SCALE GENOMIC DNA]</scope>
    <source>
        <strain evidence="2 3">LSP_Lj1</strain>
    </source>
</reference>
<feature type="signal peptide" evidence="1">
    <location>
        <begin position="1"/>
        <end position="25"/>
    </location>
</feature>
<protein>
    <recommendedName>
        <fullName evidence="4">Lipoprotein</fullName>
    </recommendedName>
</protein>
<evidence type="ECO:0000313" key="2">
    <source>
        <dbReference type="EMBL" id="SJN41333.1"/>
    </source>
</evidence>
<accession>A0A1R4KBE5</accession>
<dbReference type="RefSeq" id="WP_094765500.1">
    <property type="nucleotide sequence ID" value="NZ_FUKQ01000047.1"/>
</dbReference>
<evidence type="ECO:0000256" key="1">
    <source>
        <dbReference type="SAM" id="SignalP"/>
    </source>
</evidence>
<dbReference type="Proteomes" id="UP000188342">
    <property type="component" value="Unassembled WGS sequence"/>
</dbReference>
<proteinExistence type="predicted"/>
<evidence type="ECO:0000313" key="3">
    <source>
        <dbReference type="Proteomes" id="UP000188342"/>
    </source>
</evidence>
<dbReference type="PROSITE" id="PS51257">
    <property type="entry name" value="PROKAR_LIPOPROTEIN"/>
    <property type="match status" value="1"/>
</dbReference>
<keyword evidence="3" id="KW-1185">Reference proteome</keyword>
<keyword evidence="1" id="KW-0732">Signal</keyword>
<evidence type="ECO:0008006" key="4">
    <source>
        <dbReference type="Google" id="ProtNLM"/>
    </source>
</evidence>
<organism evidence="2 3">
    <name type="scientific">Luteococcus japonicus LSP_Lj1</name>
    <dbReference type="NCBI Taxonomy" id="1255658"/>
    <lineage>
        <taxon>Bacteria</taxon>
        <taxon>Bacillati</taxon>
        <taxon>Actinomycetota</taxon>
        <taxon>Actinomycetes</taxon>
        <taxon>Propionibacteriales</taxon>
        <taxon>Propionibacteriaceae</taxon>
        <taxon>Luteococcus</taxon>
    </lineage>
</organism>
<dbReference type="AlphaFoldDB" id="A0A1R4KBE5"/>